<dbReference type="SUPFAM" id="SSF56801">
    <property type="entry name" value="Acetyl-CoA synthetase-like"/>
    <property type="match status" value="1"/>
</dbReference>
<evidence type="ECO:0000259" key="6">
    <source>
        <dbReference type="Pfam" id="PF13193"/>
    </source>
</evidence>
<proteinExistence type="inferred from homology"/>
<dbReference type="Proteomes" id="UP001152562">
    <property type="component" value="Unassembled WGS sequence"/>
</dbReference>
<accession>A0A9P0TKG6</accession>
<comment type="similarity">
    <text evidence="2">Belongs to the ATP-dependent AMP-binding enzyme family.</text>
</comment>
<evidence type="ECO:0000259" key="5">
    <source>
        <dbReference type="Pfam" id="PF00501"/>
    </source>
</evidence>
<dbReference type="GO" id="GO:0005777">
    <property type="term" value="C:peroxisome"/>
    <property type="evidence" value="ECO:0007669"/>
    <property type="project" value="UniProtKB-SubCell"/>
</dbReference>
<feature type="domain" description="AMP-binding enzyme C-terminal" evidence="6">
    <location>
        <begin position="457"/>
        <end position="533"/>
    </location>
</feature>
<evidence type="ECO:0008006" key="9">
    <source>
        <dbReference type="Google" id="ProtNLM"/>
    </source>
</evidence>
<dbReference type="Pfam" id="PF13193">
    <property type="entry name" value="AMP-binding_C"/>
    <property type="match status" value="1"/>
</dbReference>
<dbReference type="InterPro" id="IPR025110">
    <property type="entry name" value="AMP-bd_C"/>
</dbReference>
<dbReference type="Pfam" id="PF00501">
    <property type="entry name" value="AMP-binding"/>
    <property type="match status" value="1"/>
</dbReference>
<feature type="domain" description="AMP-dependent synthetase/ligase" evidence="5">
    <location>
        <begin position="45"/>
        <end position="406"/>
    </location>
</feature>
<reference evidence="7" key="1">
    <citation type="submission" date="2022-05" db="EMBL/GenBank/DDBJ databases">
        <authorList>
            <person name="Okamura Y."/>
        </authorList>
    </citation>
    <scope>NUCLEOTIDE SEQUENCE</scope>
</reference>
<sequence length="551" mass="61368">MAPHLSNDTVHWFMNELTSRIVSQSGNPSDRYHLGKIILQSLKDYPKAIMQIDGATGEEETNSSALQRIIECAITLRKCGIGIGDVIVLMAPSHLDLAIPLYAALCVGAIVSAVDRTLSVNELRATFEVSEPKIVFCQSEKATEVQIALNDIEQNTEIVTFDSGDYLCSFQEFVTRYRDDSLIDDFEVADLDTESAGALLIATSGTTGLPKAAVATHKNFATSLPYVWSRSTTFPGPTHMALVGSPLQWLTAIMSFLLSPILKYIRLQTSSPLTQEHAYYLINTYKPSYAVMSPTFMTTLMRPEDRDQCDFTCFELLLLGGSAVPVELINEIKNITPGTEVFSIYGMSELSGIAFHSDYPPPSSVGRPMGCFQYRIVNVDTLEDIDEPNVPGELWLKGPCIFKEYHKNPEATAETFHENGWFKTGDMFYRDENFNYYFCERIKLLLKYKSFQISPVEVENVIRQHPGILDVAVTGLPDPECGDLPVACVVLRTGYEVSANNIKDMVQDSLSDSKRLRGGVVFLNEIPMTASTKVHRRKLKEIVMNPDTVIN</sequence>
<comment type="subcellular location">
    <subcellularLocation>
        <location evidence="1">Peroxisome</location>
    </subcellularLocation>
</comment>
<dbReference type="InterPro" id="IPR020845">
    <property type="entry name" value="AMP-binding_CS"/>
</dbReference>
<keyword evidence="8" id="KW-1185">Reference proteome</keyword>
<keyword evidence="4" id="KW-0576">Peroxisome</keyword>
<keyword evidence="3" id="KW-0436">Ligase</keyword>
<dbReference type="FunFam" id="3.30.300.30:FF:000007">
    <property type="entry name" value="4-coumarate--CoA ligase 2"/>
    <property type="match status" value="1"/>
</dbReference>
<name>A0A9P0TKG6_PIEBR</name>
<dbReference type="PANTHER" id="PTHR24096:SF149">
    <property type="entry name" value="AMP-BINDING DOMAIN-CONTAINING PROTEIN-RELATED"/>
    <property type="match status" value="1"/>
</dbReference>
<dbReference type="InterPro" id="IPR042099">
    <property type="entry name" value="ANL_N_sf"/>
</dbReference>
<evidence type="ECO:0000256" key="2">
    <source>
        <dbReference type="ARBA" id="ARBA00006432"/>
    </source>
</evidence>
<evidence type="ECO:0000313" key="8">
    <source>
        <dbReference type="Proteomes" id="UP001152562"/>
    </source>
</evidence>
<gene>
    <name evidence="7" type="ORF">PIBRA_LOCUS10130</name>
</gene>
<dbReference type="Gene3D" id="3.30.300.30">
    <property type="match status" value="1"/>
</dbReference>
<dbReference type="AlphaFoldDB" id="A0A9P0TKG6"/>
<dbReference type="InterPro" id="IPR000873">
    <property type="entry name" value="AMP-dep_synth/lig_dom"/>
</dbReference>
<dbReference type="PROSITE" id="PS00455">
    <property type="entry name" value="AMP_BINDING"/>
    <property type="match status" value="1"/>
</dbReference>
<evidence type="ECO:0000256" key="3">
    <source>
        <dbReference type="ARBA" id="ARBA00022598"/>
    </source>
</evidence>
<evidence type="ECO:0000256" key="4">
    <source>
        <dbReference type="ARBA" id="ARBA00023140"/>
    </source>
</evidence>
<dbReference type="Gene3D" id="3.40.50.12780">
    <property type="entry name" value="N-terminal domain of ligase-like"/>
    <property type="match status" value="1"/>
</dbReference>
<dbReference type="EMBL" id="CALOZG010000035">
    <property type="protein sequence ID" value="CAH4033900.1"/>
    <property type="molecule type" value="Genomic_DNA"/>
</dbReference>
<comment type="caution">
    <text evidence="7">The sequence shown here is derived from an EMBL/GenBank/DDBJ whole genome shotgun (WGS) entry which is preliminary data.</text>
</comment>
<evidence type="ECO:0000256" key="1">
    <source>
        <dbReference type="ARBA" id="ARBA00004275"/>
    </source>
</evidence>
<dbReference type="PANTHER" id="PTHR24096">
    <property type="entry name" value="LONG-CHAIN-FATTY-ACID--COA LIGASE"/>
    <property type="match status" value="1"/>
</dbReference>
<dbReference type="InterPro" id="IPR045851">
    <property type="entry name" value="AMP-bd_C_sf"/>
</dbReference>
<organism evidence="7 8">
    <name type="scientific">Pieris brassicae</name>
    <name type="common">White butterfly</name>
    <name type="synonym">Large white butterfly</name>
    <dbReference type="NCBI Taxonomy" id="7116"/>
    <lineage>
        <taxon>Eukaryota</taxon>
        <taxon>Metazoa</taxon>
        <taxon>Ecdysozoa</taxon>
        <taxon>Arthropoda</taxon>
        <taxon>Hexapoda</taxon>
        <taxon>Insecta</taxon>
        <taxon>Pterygota</taxon>
        <taxon>Neoptera</taxon>
        <taxon>Endopterygota</taxon>
        <taxon>Lepidoptera</taxon>
        <taxon>Glossata</taxon>
        <taxon>Ditrysia</taxon>
        <taxon>Papilionoidea</taxon>
        <taxon>Pieridae</taxon>
        <taxon>Pierinae</taxon>
        <taxon>Pieris</taxon>
    </lineage>
</organism>
<evidence type="ECO:0000313" key="7">
    <source>
        <dbReference type="EMBL" id="CAH4033900.1"/>
    </source>
</evidence>
<protein>
    <recommendedName>
        <fullName evidence="9">Luciferin 4-monooxygenase-like</fullName>
    </recommendedName>
</protein>
<dbReference type="GO" id="GO:0016405">
    <property type="term" value="F:CoA-ligase activity"/>
    <property type="evidence" value="ECO:0007669"/>
    <property type="project" value="TreeGrafter"/>
</dbReference>